<gene>
    <name evidence="2" type="ORF">OW763_12275</name>
</gene>
<dbReference type="RefSeq" id="WP_268041521.1">
    <property type="nucleotide sequence ID" value="NZ_JAPQER010000005.1"/>
</dbReference>
<feature type="domain" description="DUF5714" evidence="1">
    <location>
        <begin position="57"/>
        <end position="231"/>
    </location>
</feature>
<proteinExistence type="predicted"/>
<evidence type="ECO:0000313" key="2">
    <source>
        <dbReference type="EMBL" id="MCY6485114.1"/>
    </source>
</evidence>
<evidence type="ECO:0000259" key="1">
    <source>
        <dbReference type="Pfam" id="PF18978"/>
    </source>
</evidence>
<dbReference type="EMBL" id="JAPQER010000005">
    <property type="protein sequence ID" value="MCY6485114.1"/>
    <property type="molecule type" value="Genomic_DNA"/>
</dbReference>
<protein>
    <submittedName>
        <fullName evidence="2">DUF5714 domain-containing protein</fullName>
    </submittedName>
</protein>
<keyword evidence="3" id="KW-1185">Reference proteome</keyword>
<accession>A0ABT4D1J7</accession>
<reference evidence="2" key="1">
    <citation type="submission" date="2022-12" db="EMBL/GenBank/DDBJ databases">
        <authorList>
            <person name="Wang J."/>
        </authorList>
    </citation>
    <scope>NUCLEOTIDE SEQUENCE</scope>
    <source>
        <strain evidence="2">HY-45-18</strain>
    </source>
</reference>
<dbReference type="Proteomes" id="UP001078443">
    <property type="component" value="Unassembled WGS sequence"/>
</dbReference>
<organism evidence="2 3">
    <name type="scientific">Clostridium aestuarii</name>
    <dbReference type="NCBI Taxonomy" id="338193"/>
    <lineage>
        <taxon>Bacteria</taxon>
        <taxon>Bacillati</taxon>
        <taxon>Bacillota</taxon>
        <taxon>Clostridia</taxon>
        <taxon>Eubacteriales</taxon>
        <taxon>Clostridiaceae</taxon>
        <taxon>Clostridium</taxon>
    </lineage>
</organism>
<name>A0ABT4D1J7_9CLOT</name>
<dbReference type="Pfam" id="PF18978">
    <property type="entry name" value="DUF5714"/>
    <property type="match status" value="1"/>
</dbReference>
<comment type="caution">
    <text evidence="2">The sequence shown here is derived from an EMBL/GenBank/DDBJ whole genome shotgun (WGS) entry which is preliminary data.</text>
</comment>
<sequence length="233" mass="26320">MEHKNNCLICGEELVYLNTSEKMKCFYCNDIYESNVKCEEGHYVCDKCHSMTAREIIKKYCLETDSEEPIEIMLKLLRHPSIKMHGPEHHFLVPAVLLAAYYNKIGDKINKECKIIEAEKRSAQILGGFCGFYGNCGAGVGTGIFISLITGATPLSGKEWGLSNLMTSKSLRVIAENGGPRCCKRNSYISVLEAVRFIKENMGVELKINGKIRCEYSKLNNECKKEKCLFYSK</sequence>
<evidence type="ECO:0000313" key="3">
    <source>
        <dbReference type="Proteomes" id="UP001078443"/>
    </source>
</evidence>
<dbReference type="InterPro" id="IPR043768">
    <property type="entry name" value="DUF5714"/>
</dbReference>